<comment type="caution">
    <text evidence="2">The sequence shown here is derived from an EMBL/GenBank/DDBJ whole genome shotgun (WGS) entry which is preliminary data.</text>
</comment>
<evidence type="ECO:0000313" key="2">
    <source>
        <dbReference type="EMBL" id="MFM1524877.1"/>
    </source>
</evidence>
<gene>
    <name evidence="2" type="ORF">ABGF40_04250</name>
</gene>
<evidence type="ECO:0000259" key="1">
    <source>
        <dbReference type="Pfam" id="PF13320"/>
    </source>
</evidence>
<protein>
    <submittedName>
        <fullName evidence="2">DUF4091 domain-containing protein</fullName>
    </submittedName>
</protein>
<dbReference type="Pfam" id="PF13320">
    <property type="entry name" value="GH123_cat"/>
    <property type="match status" value="1"/>
</dbReference>
<proteinExistence type="predicted"/>
<name>A0ABW9F660_9FIRM</name>
<feature type="domain" description="Glycoside hydrolase 123 catalytic" evidence="1">
    <location>
        <begin position="167"/>
        <end position="490"/>
    </location>
</feature>
<accession>A0ABW9F660</accession>
<dbReference type="RefSeq" id="WP_408105833.1">
    <property type="nucleotide sequence ID" value="NZ_JBFNFH010000007.1"/>
</dbReference>
<organism evidence="2 3">
    <name type="scientific">Helcococcus bovis</name>
    <dbReference type="NCBI Taxonomy" id="3153252"/>
    <lineage>
        <taxon>Bacteria</taxon>
        <taxon>Bacillati</taxon>
        <taxon>Bacillota</taxon>
        <taxon>Tissierellia</taxon>
        <taxon>Tissierellales</taxon>
        <taxon>Peptoniphilaceae</taxon>
        <taxon>Helcococcus</taxon>
    </lineage>
</organism>
<evidence type="ECO:0000313" key="3">
    <source>
        <dbReference type="Proteomes" id="UP001629536"/>
    </source>
</evidence>
<dbReference type="EMBL" id="JBFNFH010000007">
    <property type="protein sequence ID" value="MFM1524877.1"/>
    <property type="molecule type" value="Genomic_DNA"/>
</dbReference>
<dbReference type="Proteomes" id="UP001629536">
    <property type="component" value="Unassembled WGS sequence"/>
</dbReference>
<sequence length="537" mass="63887">MKFKIVDSNLKYDNITVDEFEEIDEILTYKSWKNDILILHFLVYSEKEDIYDVNLSFDDNLEYKLYRVQKNLAYDGNLTPPISLDITKDRVETSDILVEDNKARIKSGNFQSFYAEVKIPYKTNSDFIFKVKLYNSDLSEYISKKVLVKVSHRDVDFEKYSFHLELWQYPYSVAEYYEVEPFSNEHFEILENHMKLYYDLGGRAVTATLCEDAWGGQTYSKNEIKYPSMIKWYKDKDNFIFDYSDFDKWVEFCHRLDLGKEKIIIYGMAPWHESFTYYENEKLVFEKYNLDSERYFDIWKIFLTDFYAHLESKNWFDIAYIGIDERGFSKEIFEILYSIKNSKGKNIKISAAIDNYAENAKYLENVQEVSVSMIEFEKDRKRYHNFVESRRDKGFDTYLYSCVGHRPGNFALSENAETYYTVVSASLSDGFLRWAYDAWTQDPLLDSTHSSFEPGDCFLVYPSNSKNRKTNISLRYLKIKEGIYDAYKIKRIQERNKDLLDQIATRVKTKFLPGSKYLSNVEIEILLNDINMIKLMF</sequence>
<dbReference type="InterPro" id="IPR025150">
    <property type="entry name" value="GH123_cat"/>
</dbReference>
<keyword evidence="3" id="KW-1185">Reference proteome</keyword>
<reference evidence="2 3" key="1">
    <citation type="journal article" date="2024" name="Front. Microbiol.">
        <title>Pangenomic and biochemical analyses of Helcococcus ovis reveal widespread tetracycline resistance and a novel bacterial species, Helcococcus bovis.</title>
        <authorList>
            <person name="Cunha F."/>
            <person name="Zhai Y."/>
            <person name="Casaro S."/>
            <person name="Jones K.L."/>
            <person name="Hernandez M."/>
            <person name="Bisinotto R.S."/>
            <person name="Kariyawasam S."/>
            <person name="Brown M.B."/>
            <person name="Phillips A."/>
            <person name="Jeong K.C."/>
            <person name="Galvao K.N."/>
        </authorList>
    </citation>
    <scope>NUCLEOTIDE SEQUENCE [LARGE SCALE GENOMIC DNA]</scope>
    <source>
        <strain evidence="2 3">KG197</strain>
    </source>
</reference>